<proteinExistence type="predicted"/>
<accession>A0A1R2AX89</accession>
<gene>
    <name evidence="2" type="ORF">SteCoe_33238</name>
</gene>
<feature type="domain" description="CFA20" evidence="1">
    <location>
        <begin position="13"/>
        <end position="131"/>
    </location>
</feature>
<protein>
    <recommendedName>
        <fullName evidence="1">CFA20 domain-containing protein</fullName>
    </recommendedName>
</protein>
<dbReference type="OrthoDB" id="10261083at2759"/>
<evidence type="ECO:0000313" key="3">
    <source>
        <dbReference type="Proteomes" id="UP000187209"/>
    </source>
</evidence>
<evidence type="ECO:0000259" key="1">
    <source>
        <dbReference type="Pfam" id="PF05018"/>
    </source>
</evidence>
<dbReference type="AlphaFoldDB" id="A0A1R2AX89"/>
<name>A0A1R2AX89_9CILI</name>
<sequence length="299" mass="35168">MSRAYLISLNCATLNIPKDPDSFLDIEYSNLIFQVFLFQNVDFCFDIVVTDSENCQRKIIFDGKKQVFRSPLAARLPNLMFYRGTWVNLSLDIESIFSFCFPSCEFKKITSVTIWGTMFIRKIIAVSRFLQEYRENILFMDRVDVVVQEINRNTFLDMKIKSSPRRGCDLRISPRDKSPESPAHSIKNLKNGYIKTLWKIPKEPYNYRNTCEGEDNFPNKYKHSSSVKAYAKLHEKQKSKNELQMLSPTHLDKLDHKPKLNFFQMRSCELLKARHVTPPFVNTRKGLIYNQLEKKYNNL</sequence>
<keyword evidence="3" id="KW-1185">Reference proteome</keyword>
<dbReference type="PANTHER" id="PTHR12458">
    <property type="entry name" value="ORF PROTEIN"/>
    <property type="match status" value="1"/>
</dbReference>
<comment type="caution">
    <text evidence="2">The sequence shown here is derived from an EMBL/GenBank/DDBJ whole genome shotgun (WGS) entry which is preliminary data.</text>
</comment>
<organism evidence="2 3">
    <name type="scientific">Stentor coeruleus</name>
    <dbReference type="NCBI Taxonomy" id="5963"/>
    <lineage>
        <taxon>Eukaryota</taxon>
        <taxon>Sar</taxon>
        <taxon>Alveolata</taxon>
        <taxon>Ciliophora</taxon>
        <taxon>Postciliodesmatophora</taxon>
        <taxon>Heterotrichea</taxon>
        <taxon>Heterotrichida</taxon>
        <taxon>Stentoridae</taxon>
        <taxon>Stentor</taxon>
    </lineage>
</organism>
<dbReference type="EMBL" id="MPUH01001237">
    <property type="protein sequence ID" value="OMJ69117.1"/>
    <property type="molecule type" value="Genomic_DNA"/>
</dbReference>
<dbReference type="Proteomes" id="UP000187209">
    <property type="component" value="Unassembled WGS sequence"/>
</dbReference>
<dbReference type="InterPro" id="IPR007714">
    <property type="entry name" value="CFA20_dom"/>
</dbReference>
<dbReference type="Pfam" id="PF05018">
    <property type="entry name" value="CFA20_dom"/>
    <property type="match status" value="1"/>
</dbReference>
<dbReference type="InterPro" id="IPR040441">
    <property type="entry name" value="CFA20/CFAP20DC"/>
</dbReference>
<evidence type="ECO:0000313" key="2">
    <source>
        <dbReference type="EMBL" id="OMJ69117.1"/>
    </source>
</evidence>
<reference evidence="2 3" key="1">
    <citation type="submission" date="2016-11" db="EMBL/GenBank/DDBJ databases">
        <title>The macronuclear genome of Stentor coeruleus: a giant cell with tiny introns.</title>
        <authorList>
            <person name="Slabodnick M."/>
            <person name="Ruby J.G."/>
            <person name="Reiff S.B."/>
            <person name="Swart E.C."/>
            <person name="Gosai S."/>
            <person name="Prabakaran S."/>
            <person name="Witkowska E."/>
            <person name="Larue G.E."/>
            <person name="Fisher S."/>
            <person name="Freeman R.M."/>
            <person name="Gunawardena J."/>
            <person name="Chu W."/>
            <person name="Stover N.A."/>
            <person name="Gregory B.D."/>
            <person name="Nowacki M."/>
            <person name="Derisi J."/>
            <person name="Roy S.W."/>
            <person name="Marshall W.F."/>
            <person name="Sood P."/>
        </authorList>
    </citation>
    <scope>NUCLEOTIDE SEQUENCE [LARGE SCALE GENOMIC DNA]</scope>
    <source>
        <strain evidence="2">WM001</strain>
    </source>
</reference>